<reference evidence="3" key="1">
    <citation type="submission" date="2022-11" db="UniProtKB">
        <authorList>
            <consortium name="WormBaseParasite"/>
        </authorList>
    </citation>
    <scope>IDENTIFICATION</scope>
</reference>
<dbReference type="AlphaFoldDB" id="A0A914LD36"/>
<organism evidence="2 3">
    <name type="scientific">Meloidogyne incognita</name>
    <name type="common">Southern root-knot nematode worm</name>
    <name type="synonym">Oxyuris incognita</name>
    <dbReference type="NCBI Taxonomy" id="6306"/>
    <lineage>
        <taxon>Eukaryota</taxon>
        <taxon>Metazoa</taxon>
        <taxon>Ecdysozoa</taxon>
        <taxon>Nematoda</taxon>
        <taxon>Chromadorea</taxon>
        <taxon>Rhabditida</taxon>
        <taxon>Tylenchina</taxon>
        <taxon>Tylenchomorpha</taxon>
        <taxon>Tylenchoidea</taxon>
        <taxon>Meloidogynidae</taxon>
        <taxon>Meloidogyninae</taxon>
        <taxon>Meloidogyne</taxon>
        <taxon>Meloidogyne incognita group</taxon>
    </lineage>
</organism>
<keyword evidence="1" id="KW-0812">Transmembrane</keyword>
<dbReference type="WBParaSite" id="Minc3s00348g10736">
    <property type="protein sequence ID" value="Minc3s00348g10736"/>
    <property type="gene ID" value="Minc3s00348g10736"/>
</dbReference>
<keyword evidence="2" id="KW-1185">Reference proteome</keyword>
<keyword evidence="1" id="KW-0472">Membrane</keyword>
<protein>
    <submittedName>
        <fullName evidence="3">Candidate secreted effector</fullName>
    </submittedName>
</protein>
<evidence type="ECO:0000313" key="2">
    <source>
        <dbReference type="Proteomes" id="UP000887563"/>
    </source>
</evidence>
<dbReference type="Proteomes" id="UP000887563">
    <property type="component" value="Unplaced"/>
</dbReference>
<sequence length="90" mass="10190">MLIIFSNSELKNYYFQLLPVLLVFLLAAEIFVVSARFSKTKKPKDETTTLATETEDIENDPAPKKCSGCNKKCKCGYYDCKKCSCKKCSD</sequence>
<name>A0A914LD36_MELIC</name>
<evidence type="ECO:0000313" key="3">
    <source>
        <dbReference type="WBParaSite" id="Minc3s00348g10736"/>
    </source>
</evidence>
<accession>A0A914LD36</accession>
<feature type="transmembrane region" description="Helical" evidence="1">
    <location>
        <begin position="13"/>
        <end position="34"/>
    </location>
</feature>
<evidence type="ECO:0000256" key="1">
    <source>
        <dbReference type="SAM" id="Phobius"/>
    </source>
</evidence>
<proteinExistence type="predicted"/>
<keyword evidence="1" id="KW-1133">Transmembrane helix</keyword>